<organism evidence="1 2">
    <name type="scientific">Novosphingobium resinovorum</name>
    <dbReference type="NCBI Taxonomy" id="158500"/>
    <lineage>
        <taxon>Bacteria</taxon>
        <taxon>Pseudomonadati</taxon>
        <taxon>Pseudomonadota</taxon>
        <taxon>Alphaproteobacteria</taxon>
        <taxon>Sphingomonadales</taxon>
        <taxon>Sphingomonadaceae</taxon>
        <taxon>Novosphingobium</taxon>
    </lineage>
</organism>
<reference evidence="1 2" key="1">
    <citation type="submission" date="2014-03" db="EMBL/GenBank/DDBJ databases">
        <title>Whole genome sequence of Novosphingobium resinovorum KF1.</title>
        <authorList>
            <person name="Gan H.M."/>
            <person name="Gan H.Y."/>
            <person name="Chew T.H."/>
            <person name="Savka M.A."/>
        </authorList>
    </citation>
    <scope>NUCLEOTIDE SEQUENCE [LARGE SCALE GENOMIC DNA]</scope>
    <source>
        <strain evidence="1 2">KF1</strain>
    </source>
</reference>
<gene>
    <name evidence="1" type="ORF">BV97_02370</name>
</gene>
<dbReference type="PATRIC" id="fig|158500.4.peg.2415"/>
<sequence length="88" mass="9163">MSDPFETQSDAAFAPSRAPYAIVPSDTEQLALVPKGIYVGTGGDIVLRGIDGTTDVTYRNLPDASFVAVRALYVRATGTTAADLVGEA</sequence>
<evidence type="ECO:0000313" key="1">
    <source>
        <dbReference type="EMBL" id="EZP81712.1"/>
    </source>
</evidence>
<protein>
    <submittedName>
        <fullName evidence="1">Uncharacterized protein</fullName>
    </submittedName>
</protein>
<dbReference type="eggNOG" id="ENOG5033DW2">
    <property type="taxonomic scope" value="Bacteria"/>
</dbReference>
<name>A0A031JZC5_9SPHN</name>
<comment type="caution">
    <text evidence="1">The sequence shown here is derived from an EMBL/GenBank/DDBJ whole genome shotgun (WGS) entry which is preliminary data.</text>
</comment>
<dbReference type="EMBL" id="JFYZ01000011">
    <property type="protein sequence ID" value="EZP81712.1"/>
    <property type="molecule type" value="Genomic_DNA"/>
</dbReference>
<proteinExistence type="predicted"/>
<accession>A0A031JZC5</accession>
<dbReference type="STRING" id="158500.BES08_16165"/>
<evidence type="ECO:0000313" key="2">
    <source>
        <dbReference type="Proteomes" id="UP000024329"/>
    </source>
</evidence>
<dbReference type="Proteomes" id="UP000024329">
    <property type="component" value="Unassembled WGS sequence"/>
</dbReference>
<dbReference type="AlphaFoldDB" id="A0A031JZC5"/>
<dbReference type="RefSeq" id="WP_008831043.1">
    <property type="nucleotide sequence ID" value="NZ_JFYZ01000011.1"/>
</dbReference>